<dbReference type="EMBL" id="JBHSKX010000001">
    <property type="protein sequence ID" value="MFC5365740.1"/>
    <property type="molecule type" value="Genomic_DNA"/>
</dbReference>
<sequence>MTTVLLVRHGETTWNRDRRVQGWVESALTDRGHEQAEALGGALAEQYDPDRLLASDLRRTRETAEHVARATGLSPAFDRDWRERDFGRLQGMAYEELFFGHPQYAVSQSGHWAAMEQPPGGESLLETRRRILGAWQILLADADEDETVVVVSHGGPLYLVLGAVKELDIVATIMDQEQDNCALNELHASADPVIVRENDTSFLAD</sequence>
<comment type="caution">
    <text evidence="5">The sequence shown here is derived from an EMBL/GenBank/DDBJ whole genome shotgun (WGS) entry which is preliminary data.</text>
</comment>
<keyword evidence="1" id="KW-0324">Glycolysis</keyword>
<dbReference type="InterPro" id="IPR001345">
    <property type="entry name" value="PG/BPGM_mutase_AS"/>
</dbReference>
<feature type="active site" description="Tele-phosphohistidine intermediate" evidence="3">
    <location>
        <position position="9"/>
    </location>
</feature>
<dbReference type="CDD" id="cd07067">
    <property type="entry name" value="HP_PGM_like"/>
    <property type="match status" value="1"/>
</dbReference>
<accession>A0ABD5R723</accession>
<proteinExistence type="predicted"/>
<dbReference type="PANTHER" id="PTHR48100">
    <property type="entry name" value="BROAD-SPECIFICITY PHOSPHATASE YOR283W-RELATED"/>
    <property type="match status" value="1"/>
</dbReference>
<dbReference type="Gene3D" id="3.40.50.1240">
    <property type="entry name" value="Phosphoglycerate mutase-like"/>
    <property type="match status" value="1"/>
</dbReference>
<protein>
    <submittedName>
        <fullName evidence="5">Histidine phosphatase family protein</fullName>
    </submittedName>
</protein>
<feature type="binding site" evidence="4">
    <location>
        <begin position="8"/>
        <end position="15"/>
    </location>
    <ligand>
        <name>substrate</name>
    </ligand>
</feature>
<dbReference type="SMART" id="SM00855">
    <property type="entry name" value="PGAM"/>
    <property type="match status" value="1"/>
</dbReference>
<evidence type="ECO:0000256" key="3">
    <source>
        <dbReference type="PIRSR" id="PIRSR613078-1"/>
    </source>
</evidence>
<organism evidence="5 6">
    <name type="scientific">Salinirubrum litoreum</name>
    <dbReference type="NCBI Taxonomy" id="1126234"/>
    <lineage>
        <taxon>Archaea</taxon>
        <taxon>Methanobacteriati</taxon>
        <taxon>Methanobacteriota</taxon>
        <taxon>Stenosarchaea group</taxon>
        <taxon>Halobacteria</taxon>
        <taxon>Halobacteriales</taxon>
        <taxon>Haloferacaceae</taxon>
        <taxon>Salinirubrum</taxon>
    </lineage>
</organism>
<evidence type="ECO:0000313" key="5">
    <source>
        <dbReference type="EMBL" id="MFC5365740.1"/>
    </source>
</evidence>
<dbReference type="SUPFAM" id="SSF53254">
    <property type="entry name" value="Phosphoglycerate mutase-like"/>
    <property type="match status" value="1"/>
</dbReference>
<keyword evidence="6" id="KW-1185">Reference proteome</keyword>
<evidence type="ECO:0000256" key="4">
    <source>
        <dbReference type="PIRSR" id="PIRSR613078-2"/>
    </source>
</evidence>
<reference evidence="5 6" key="1">
    <citation type="journal article" date="2019" name="Int. J. Syst. Evol. Microbiol.">
        <title>The Global Catalogue of Microorganisms (GCM) 10K type strain sequencing project: providing services to taxonomists for standard genome sequencing and annotation.</title>
        <authorList>
            <consortium name="The Broad Institute Genomics Platform"/>
            <consortium name="The Broad Institute Genome Sequencing Center for Infectious Disease"/>
            <person name="Wu L."/>
            <person name="Ma J."/>
        </authorList>
    </citation>
    <scope>NUCLEOTIDE SEQUENCE [LARGE SCALE GENOMIC DNA]</scope>
    <source>
        <strain evidence="5 6">CGMCC 1.12237</strain>
    </source>
</reference>
<name>A0ABD5R723_9EURY</name>
<dbReference type="InterPro" id="IPR050275">
    <property type="entry name" value="PGM_Phosphatase"/>
</dbReference>
<dbReference type="InterPro" id="IPR013078">
    <property type="entry name" value="His_Pase_superF_clade-1"/>
</dbReference>
<evidence type="ECO:0000256" key="1">
    <source>
        <dbReference type="ARBA" id="ARBA00023152"/>
    </source>
</evidence>
<feature type="binding site" evidence="4">
    <location>
        <position position="59"/>
    </location>
    <ligand>
        <name>substrate</name>
    </ligand>
</feature>
<dbReference type="PANTHER" id="PTHR48100:SF1">
    <property type="entry name" value="HISTIDINE PHOSPHATASE FAMILY PROTEIN-RELATED"/>
    <property type="match status" value="1"/>
</dbReference>
<evidence type="ECO:0000313" key="6">
    <source>
        <dbReference type="Proteomes" id="UP001596201"/>
    </source>
</evidence>
<gene>
    <name evidence="5" type="ORF">ACFPJ5_02235</name>
</gene>
<keyword evidence="2" id="KW-0413">Isomerase</keyword>
<feature type="active site" description="Proton donor/acceptor" evidence="3">
    <location>
        <position position="83"/>
    </location>
</feature>
<dbReference type="AlphaFoldDB" id="A0ABD5R723"/>
<dbReference type="PROSITE" id="PS00175">
    <property type="entry name" value="PG_MUTASE"/>
    <property type="match status" value="1"/>
</dbReference>
<dbReference type="Proteomes" id="UP001596201">
    <property type="component" value="Unassembled WGS sequence"/>
</dbReference>
<dbReference type="Pfam" id="PF00300">
    <property type="entry name" value="His_Phos_1"/>
    <property type="match status" value="1"/>
</dbReference>
<evidence type="ECO:0000256" key="2">
    <source>
        <dbReference type="ARBA" id="ARBA00023235"/>
    </source>
</evidence>
<dbReference type="InterPro" id="IPR029033">
    <property type="entry name" value="His_PPase_superfam"/>
</dbReference>
<dbReference type="RefSeq" id="WP_227228978.1">
    <property type="nucleotide sequence ID" value="NZ_JAJCVJ010000001.1"/>
</dbReference>